<proteinExistence type="predicted"/>
<dbReference type="Pfam" id="PF12770">
    <property type="entry name" value="CHAT"/>
    <property type="match status" value="1"/>
</dbReference>
<protein>
    <submittedName>
        <fullName evidence="3">CHAT domain-containing protein</fullName>
    </submittedName>
</protein>
<evidence type="ECO:0000259" key="2">
    <source>
        <dbReference type="Pfam" id="PF12770"/>
    </source>
</evidence>
<dbReference type="InterPro" id="IPR024983">
    <property type="entry name" value="CHAT_dom"/>
</dbReference>
<name>A0A1H7BBJ5_9BACT</name>
<dbReference type="PROSITE" id="PS50005">
    <property type="entry name" value="TPR"/>
    <property type="match status" value="1"/>
</dbReference>
<sequence length="912" mass="102606">MGQESDWLEKYEAAVAYFYAEVPDAKTDSSAMHLFQGIIEAQADGMVPDTVLLDAYEKLGTLFLIQNAPEKSIQTLKKGILTARKNNLLDSLLFHSYLFMGENFFLMNQADSSIFYLNRAEAALRTKADKNETGRLYNSLGVIYYESGNYTQAVNYFSKAKSALLEDRSLDNSTATEYALFSLLSNEAAAWTNLNAFTKAADLYTQALELTIDRDEIMRKLAALYVEKNAPDTALYYLQQTEQQAAAGNRLHQNILADIYLLTNQPDKVIDLLQDAATKEMNPGTNTPTANNYRNGESFQLLGKAWHQKKQYKKALQSFHLALLSFDESFQQTDVFQNPTPGNVNWGMTDLFETLLLKAETAGLLAKETQEVSLHRLSFHTYQTAFDLVFYMNNLYDNEEARIFLGEAVRKGYESAVAAAIDRYKQTNDPNDLIQGFSWAEESKATALELARNEARIKEKAGIPPELLQQEKNLKFQLTRANRQLMENYSPKRAEELEAAVRDSKLALSRLYASYNDFTVYFSEKIAAERIEFSVLQSHVNSNNLAVLSYFFAADDIFCFTLTPQGLKLAESSEKATVTSTIRTLQSSVLNSRGNSRKDLESAATKAFQQVIAAAYREIEDYRDWIILPDQILVHVPFDMMLDPAGQFLVENHALSYLYSGKFLHEDSEKPAGGQTLGFAPFTGQDSMPHPAFEPLPYSGSEIDVLAGLAFTGQSATKTEFLKHSESASLIHLATHAFSSSKPGTDPFIVFSPAETDHLLYAEELYQLNLQNTSLVFLSACQTHTGTLIASEGLISLSRAFSYAGCSNLVSSIWKANDKTTAYISQEFYRWVDRGYSFPVALQRAKNALRNDPEMAQFHHPYYWANLVFIGNRTEPSPAWIRFWYLSLLPAPIILAWWLSKKSPGKPGLFNR</sequence>
<feature type="domain" description="CHAT" evidence="2">
    <location>
        <begin position="604"/>
        <end position="872"/>
    </location>
</feature>
<dbReference type="STRING" id="1416801.SAMN05192553_11065"/>
<accession>A0A1H7BBJ5</accession>
<dbReference type="PANTHER" id="PTHR10098">
    <property type="entry name" value="RAPSYN-RELATED"/>
    <property type="match status" value="1"/>
</dbReference>
<evidence type="ECO:0000256" key="1">
    <source>
        <dbReference type="PROSITE-ProRule" id="PRU00339"/>
    </source>
</evidence>
<reference evidence="4" key="1">
    <citation type="submission" date="2016-10" db="EMBL/GenBank/DDBJ databases">
        <authorList>
            <person name="Varghese N."/>
            <person name="Submissions S."/>
        </authorList>
    </citation>
    <scope>NUCLEOTIDE SEQUENCE [LARGE SCALE GENOMIC DNA]</scope>
    <source>
        <strain evidence="4">IBRC-M 10761</strain>
    </source>
</reference>
<dbReference type="InterPro" id="IPR011990">
    <property type="entry name" value="TPR-like_helical_dom_sf"/>
</dbReference>
<dbReference type="SMART" id="SM00028">
    <property type="entry name" value="TPR"/>
    <property type="match status" value="4"/>
</dbReference>
<feature type="repeat" description="TPR" evidence="1">
    <location>
        <begin position="134"/>
        <end position="167"/>
    </location>
</feature>
<dbReference type="InterPro" id="IPR019734">
    <property type="entry name" value="TPR_rpt"/>
</dbReference>
<gene>
    <name evidence="3" type="ORF">SAMN05192553_11065</name>
</gene>
<dbReference type="SUPFAM" id="SSF48452">
    <property type="entry name" value="TPR-like"/>
    <property type="match status" value="1"/>
</dbReference>
<keyword evidence="4" id="KW-1185">Reference proteome</keyword>
<organism evidence="3 4">
    <name type="scientific">Cyclobacterium xiamenense</name>
    <dbReference type="NCBI Taxonomy" id="1297121"/>
    <lineage>
        <taxon>Bacteria</taxon>
        <taxon>Pseudomonadati</taxon>
        <taxon>Bacteroidota</taxon>
        <taxon>Cytophagia</taxon>
        <taxon>Cytophagales</taxon>
        <taxon>Cyclobacteriaceae</taxon>
        <taxon>Cyclobacterium</taxon>
    </lineage>
</organism>
<evidence type="ECO:0000313" key="3">
    <source>
        <dbReference type="EMBL" id="SEJ73647.1"/>
    </source>
</evidence>
<dbReference type="RefSeq" id="WP_177179724.1">
    <property type="nucleotide sequence ID" value="NZ_FNZH01000010.1"/>
</dbReference>
<dbReference type="EMBL" id="FNZH01000010">
    <property type="protein sequence ID" value="SEJ73647.1"/>
    <property type="molecule type" value="Genomic_DNA"/>
</dbReference>
<keyword evidence="1" id="KW-0802">TPR repeat</keyword>
<dbReference type="Gene3D" id="1.25.40.10">
    <property type="entry name" value="Tetratricopeptide repeat domain"/>
    <property type="match status" value="2"/>
</dbReference>
<dbReference type="PANTHER" id="PTHR10098:SF108">
    <property type="entry name" value="TETRATRICOPEPTIDE REPEAT PROTEIN 28"/>
    <property type="match status" value="1"/>
</dbReference>
<evidence type="ECO:0000313" key="4">
    <source>
        <dbReference type="Proteomes" id="UP000199403"/>
    </source>
</evidence>
<dbReference type="AlphaFoldDB" id="A0A1H7BBJ5"/>
<dbReference type="Proteomes" id="UP000199403">
    <property type="component" value="Unassembled WGS sequence"/>
</dbReference>